<protein>
    <recommendedName>
        <fullName evidence="8">DNA 3'-5' helicase</fullName>
        <ecNumber evidence="8">5.6.2.4</ecNumber>
    </recommendedName>
</protein>
<dbReference type="PANTHER" id="PTHR11274:SF0">
    <property type="entry name" value="GENERAL TRANSCRIPTION AND DNA REPAIR FACTOR IIH HELICASE SUBUNIT XPB"/>
    <property type="match status" value="1"/>
</dbReference>
<dbReference type="InterPro" id="IPR032438">
    <property type="entry name" value="ERCC3_RAD25_C"/>
</dbReference>
<dbReference type="InterPro" id="IPR050615">
    <property type="entry name" value="ATP-dep_DNA_Helicase"/>
</dbReference>
<dbReference type="InterPro" id="IPR006935">
    <property type="entry name" value="Helicase/UvrB_N"/>
</dbReference>
<organism evidence="12 13">
    <name type="scientific">Zestosphaera tikiterensis</name>
    <dbReference type="NCBI Taxonomy" id="1973259"/>
    <lineage>
        <taxon>Archaea</taxon>
        <taxon>Thermoproteota</taxon>
        <taxon>Thermoprotei</taxon>
        <taxon>Desulfurococcales</taxon>
        <taxon>Desulfurococcaceae</taxon>
        <taxon>Zestosphaera</taxon>
    </lineage>
</organism>
<dbReference type="Gene3D" id="3.40.50.300">
    <property type="entry name" value="P-loop containing nucleotide triphosphate hydrolases"/>
    <property type="match status" value="2"/>
</dbReference>
<comment type="caution">
    <text evidence="12">The sequence shown here is derived from an EMBL/GenBank/DDBJ whole genome shotgun (WGS) entry which is preliminary data.</text>
</comment>
<dbReference type="GO" id="GO:0005524">
    <property type="term" value="F:ATP binding"/>
    <property type="evidence" value="ECO:0007669"/>
    <property type="project" value="UniProtKB-KW"/>
</dbReference>
<evidence type="ECO:0000313" key="12">
    <source>
        <dbReference type="EMBL" id="PUA33187.1"/>
    </source>
</evidence>
<evidence type="ECO:0000259" key="10">
    <source>
        <dbReference type="PROSITE" id="PS51192"/>
    </source>
</evidence>
<evidence type="ECO:0000256" key="4">
    <source>
        <dbReference type="ARBA" id="ARBA00022806"/>
    </source>
</evidence>
<dbReference type="SMART" id="SM00487">
    <property type="entry name" value="DEXDc"/>
    <property type="match status" value="1"/>
</dbReference>
<dbReference type="GO" id="GO:0003677">
    <property type="term" value="F:DNA binding"/>
    <property type="evidence" value="ECO:0007669"/>
    <property type="project" value="InterPro"/>
</dbReference>
<dbReference type="GO" id="GO:0043138">
    <property type="term" value="F:3'-5' DNA helicase activity"/>
    <property type="evidence" value="ECO:0007669"/>
    <property type="project" value="UniProtKB-EC"/>
</dbReference>
<dbReference type="GO" id="GO:0016787">
    <property type="term" value="F:hydrolase activity"/>
    <property type="evidence" value="ECO:0007669"/>
    <property type="project" value="UniProtKB-KW"/>
</dbReference>
<accession>A0A2R7Y719</accession>
<keyword evidence="2" id="KW-0547">Nucleotide-binding</keyword>
<evidence type="ECO:0000256" key="3">
    <source>
        <dbReference type="ARBA" id="ARBA00022801"/>
    </source>
</evidence>
<sequence>MKDEDLIVRYKGWLSREDFSKMIEIADYLGKDLGAIAFRLSKEKIMRNNLTVDEVLSILDDIGIEYSDALVETLNKVLSKNLGRAVISFDGAKIYVKFDRFIGETYHNKLKNLLKYDFKSKAFYTYPFNYFKTKNILKELGFTVEDLTGFKETNALPLKVEFKGSLREYQKEALDAWWKASGQGIIALPTGAGKTVVGIAALSLVNEATLIIAYTKEQLMQWEKFIVKFTNLSPSLIGLYYSEEKKLAPITLATYQTAYRYMSKLAPYFSLLIIDEVHHLPADKFRHIAITSPAKFRMGLSATPYREDGKHEDLFPLMGGVVYYKSPYELAEMGYLARYRVVTIRVELKGEEKKRYLELRKAFKELSGGLDFKTLVDLAKSGNQRAIQALKVHSEIMKILSTCRAKVDKVKELVEREVAEGRKVIVFAHYVSLAEEIAKETNAYLLTGELDEARRRSILEQFKNAKSGVLVVTTVGDEGIDIPDASVGIFVAGTGSRRQFIQRLGRLLRPQPGKEAVLYEVVVKGTSEELQSRRRKTLSLEDLADVDESSD</sequence>
<dbReference type="CDD" id="cd17926">
    <property type="entry name" value="DEXHc_RE"/>
    <property type="match status" value="1"/>
</dbReference>
<proteinExistence type="inferred from homology"/>
<dbReference type="Proteomes" id="UP000244093">
    <property type="component" value="Unassembled WGS sequence"/>
</dbReference>
<evidence type="ECO:0000256" key="8">
    <source>
        <dbReference type="ARBA" id="ARBA00034808"/>
    </source>
</evidence>
<evidence type="ECO:0000256" key="1">
    <source>
        <dbReference type="ARBA" id="ARBA00006637"/>
    </source>
</evidence>
<evidence type="ECO:0000313" key="13">
    <source>
        <dbReference type="Proteomes" id="UP000244093"/>
    </source>
</evidence>
<dbReference type="EC" id="5.6.2.4" evidence="8"/>
<evidence type="ECO:0000256" key="5">
    <source>
        <dbReference type="ARBA" id="ARBA00022840"/>
    </source>
</evidence>
<keyword evidence="4" id="KW-0347">Helicase</keyword>
<comment type="catalytic activity">
    <reaction evidence="7">
        <text>Couples ATP hydrolysis with the unwinding of duplex DNA by translocating in the 3'-5' direction.</text>
        <dbReference type="EC" id="5.6.2.4"/>
    </reaction>
</comment>
<dbReference type="Pfam" id="PF04851">
    <property type="entry name" value="ResIII"/>
    <property type="match status" value="1"/>
</dbReference>
<feature type="domain" description="Helicase C-terminal" evidence="11">
    <location>
        <begin position="409"/>
        <end position="551"/>
    </location>
</feature>
<evidence type="ECO:0000256" key="9">
    <source>
        <dbReference type="ARBA" id="ARBA00048988"/>
    </source>
</evidence>
<comment type="catalytic activity">
    <reaction evidence="9">
        <text>ATP + H2O = ADP + phosphate + H(+)</text>
        <dbReference type="Rhea" id="RHEA:13065"/>
        <dbReference type="ChEBI" id="CHEBI:15377"/>
        <dbReference type="ChEBI" id="CHEBI:15378"/>
        <dbReference type="ChEBI" id="CHEBI:30616"/>
        <dbReference type="ChEBI" id="CHEBI:43474"/>
        <dbReference type="ChEBI" id="CHEBI:456216"/>
        <dbReference type="EC" id="5.6.2.4"/>
    </reaction>
</comment>
<keyword evidence="3" id="KW-0378">Hydrolase</keyword>
<gene>
    <name evidence="12" type="ORF">B7O98_01770</name>
</gene>
<dbReference type="InterPro" id="IPR014001">
    <property type="entry name" value="Helicase_ATP-bd"/>
</dbReference>
<dbReference type="Pfam" id="PF16203">
    <property type="entry name" value="ERCC3_RAD25_C"/>
    <property type="match status" value="1"/>
</dbReference>
<evidence type="ECO:0000256" key="6">
    <source>
        <dbReference type="ARBA" id="ARBA00023235"/>
    </source>
</evidence>
<name>A0A2R7Y719_9CREN</name>
<keyword evidence="5" id="KW-0067">ATP-binding</keyword>
<evidence type="ECO:0000256" key="7">
    <source>
        <dbReference type="ARBA" id="ARBA00034617"/>
    </source>
</evidence>
<feature type="domain" description="Helicase ATP-binding" evidence="10">
    <location>
        <begin position="175"/>
        <end position="322"/>
    </location>
</feature>
<dbReference type="PROSITE" id="PS51194">
    <property type="entry name" value="HELICASE_CTER"/>
    <property type="match status" value="1"/>
</dbReference>
<dbReference type="SMART" id="SM00490">
    <property type="entry name" value="HELICc"/>
    <property type="match status" value="1"/>
</dbReference>
<dbReference type="InterPro" id="IPR027417">
    <property type="entry name" value="P-loop_NTPase"/>
</dbReference>
<keyword evidence="6" id="KW-0413">Isomerase</keyword>
<reference evidence="12 13" key="1">
    <citation type="journal article" date="2018" name="Syst. Appl. Microbiol.">
        <title>A new symbiotic nanoarchaeote (Candidatus Nanoclepta minutus) and its host (Zestosphaera tikiterensis gen. nov., sp. nov.) from a New Zealand hot spring.</title>
        <authorList>
            <person name="St John E."/>
            <person name="Liu Y."/>
            <person name="Podar M."/>
            <person name="Stott M.B."/>
            <person name="Meneghin J."/>
            <person name="Chen Z."/>
            <person name="Lagutin K."/>
            <person name="Mitchell K."/>
            <person name="Reysenbach A.L."/>
        </authorList>
    </citation>
    <scope>NUCLEOTIDE SEQUENCE [LARGE SCALE GENOMIC DNA]</scope>
    <source>
        <strain evidence="12">NZ3</strain>
    </source>
</reference>
<evidence type="ECO:0000259" key="11">
    <source>
        <dbReference type="PROSITE" id="PS51194"/>
    </source>
</evidence>
<dbReference type="SUPFAM" id="SSF52540">
    <property type="entry name" value="P-loop containing nucleoside triphosphate hydrolases"/>
    <property type="match status" value="1"/>
</dbReference>
<dbReference type="PANTHER" id="PTHR11274">
    <property type="entry name" value="RAD25/XP-B DNA REPAIR HELICASE"/>
    <property type="match status" value="1"/>
</dbReference>
<dbReference type="PROSITE" id="PS51192">
    <property type="entry name" value="HELICASE_ATP_BIND_1"/>
    <property type="match status" value="1"/>
</dbReference>
<dbReference type="AlphaFoldDB" id="A0A2R7Y719"/>
<dbReference type="InterPro" id="IPR001650">
    <property type="entry name" value="Helicase_C-like"/>
</dbReference>
<evidence type="ECO:0000256" key="2">
    <source>
        <dbReference type="ARBA" id="ARBA00022741"/>
    </source>
</evidence>
<dbReference type="EMBL" id="NBVN01000002">
    <property type="protein sequence ID" value="PUA33187.1"/>
    <property type="molecule type" value="Genomic_DNA"/>
</dbReference>
<comment type="similarity">
    <text evidence="1">Belongs to the helicase family. RAD25/XPB subfamily.</text>
</comment>